<dbReference type="HOGENOM" id="CLU_839912_0_0_1"/>
<reference evidence="3" key="1">
    <citation type="journal article" date="2013" name="Genome Announc.">
        <title>Draft genome sequence of the basidiomycetous yeast-like fungus Pseudozyma hubeiensis SY62, which produces an abundant amount of the biosurfactant mannosylerythritol lipids.</title>
        <authorList>
            <person name="Konishi M."/>
            <person name="Hatada Y."/>
            <person name="Horiuchi J."/>
        </authorList>
    </citation>
    <scope>NUCLEOTIDE SEQUENCE [LARGE SCALE GENOMIC DNA]</scope>
    <source>
        <strain evidence="3">SY62</strain>
    </source>
</reference>
<dbReference type="eggNOG" id="ENOG502R303">
    <property type="taxonomic scope" value="Eukaryota"/>
</dbReference>
<accession>R9PBP6</accession>
<evidence type="ECO:0000256" key="1">
    <source>
        <dbReference type="SAM" id="MobiDB-lite"/>
    </source>
</evidence>
<dbReference type="GeneID" id="24111635"/>
<protein>
    <submittedName>
        <fullName evidence="2">Uncharacterized protein</fullName>
    </submittedName>
</protein>
<name>R9PBP6_PSEHS</name>
<dbReference type="RefSeq" id="XP_012192356.1">
    <property type="nucleotide sequence ID" value="XM_012336966.1"/>
</dbReference>
<evidence type="ECO:0000313" key="2">
    <source>
        <dbReference type="EMBL" id="GAC98769.1"/>
    </source>
</evidence>
<feature type="region of interest" description="Disordered" evidence="1">
    <location>
        <begin position="111"/>
        <end position="131"/>
    </location>
</feature>
<gene>
    <name evidence="2" type="ORF">PHSY_006364</name>
</gene>
<sequence length="313" mass="34798">MFPLFLLTYSVGISALLALQFVLGTNLPLEDLERLVRSSDAISSPPSDAIEALRRNSVPRNSGLFDDSNIASALMNGLRYGKEQFDADAVALRQSTSSATLSSDTTAHTPFASVVSSDSEDTRPEKRLKGPLVPTNPTVFLDIPKLSLAQRRVSLEELREHVYIQLGSRPRVAKSTDPLVVPYDDHLTVKDYGIFIAELANRPPWIYSTLPPAPKTQFLIRQASHKHDSFQSINGFKSSGRNVRYFEAWQGLGKIDSGLLFDFLGVFRVPQESSSRLKAEVLRESVFPLKQYVVLSPSAFAAREIHKLRTPIR</sequence>
<dbReference type="EMBL" id="DF238821">
    <property type="protein sequence ID" value="GAC98769.1"/>
    <property type="molecule type" value="Genomic_DNA"/>
</dbReference>
<dbReference type="AlphaFoldDB" id="R9PBP6"/>
<keyword evidence="3" id="KW-1185">Reference proteome</keyword>
<proteinExistence type="predicted"/>
<dbReference type="OrthoDB" id="10381323at2759"/>
<evidence type="ECO:0000313" key="3">
    <source>
        <dbReference type="Proteomes" id="UP000014071"/>
    </source>
</evidence>
<dbReference type="Proteomes" id="UP000014071">
    <property type="component" value="Unassembled WGS sequence"/>
</dbReference>
<organism evidence="2 3">
    <name type="scientific">Pseudozyma hubeiensis (strain SY62)</name>
    <name type="common">Yeast</name>
    <dbReference type="NCBI Taxonomy" id="1305764"/>
    <lineage>
        <taxon>Eukaryota</taxon>
        <taxon>Fungi</taxon>
        <taxon>Dikarya</taxon>
        <taxon>Basidiomycota</taxon>
        <taxon>Ustilaginomycotina</taxon>
        <taxon>Ustilaginomycetes</taxon>
        <taxon>Ustilaginales</taxon>
        <taxon>Ustilaginaceae</taxon>
        <taxon>Pseudozyma</taxon>
    </lineage>
</organism>